<organism evidence="1 2">
    <name type="scientific">Lithocarpus litseifolius</name>
    <dbReference type="NCBI Taxonomy" id="425828"/>
    <lineage>
        <taxon>Eukaryota</taxon>
        <taxon>Viridiplantae</taxon>
        <taxon>Streptophyta</taxon>
        <taxon>Embryophyta</taxon>
        <taxon>Tracheophyta</taxon>
        <taxon>Spermatophyta</taxon>
        <taxon>Magnoliopsida</taxon>
        <taxon>eudicotyledons</taxon>
        <taxon>Gunneridae</taxon>
        <taxon>Pentapetalae</taxon>
        <taxon>rosids</taxon>
        <taxon>fabids</taxon>
        <taxon>Fagales</taxon>
        <taxon>Fagaceae</taxon>
        <taxon>Lithocarpus</taxon>
    </lineage>
</organism>
<dbReference type="Proteomes" id="UP001459277">
    <property type="component" value="Unassembled WGS sequence"/>
</dbReference>
<dbReference type="AlphaFoldDB" id="A0AAW2BK95"/>
<reference evidence="1 2" key="1">
    <citation type="submission" date="2024-01" db="EMBL/GenBank/DDBJ databases">
        <title>A telomere-to-telomere, gap-free genome of sweet tea (Lithocarpus litseifolius).</title>
        <authorList>
            <person name="Zhou J."/>
        </authorList>
    </citation>
    <scope>NUCLEOTIDE SEQUENCE [LARGE SCALE GENOMIC DNA]</scope>
    <source>
        <strain evidence="1">Zhou-2022a</strain>
        <tissue evidence="1">Leaf</tissue>
    </source>
</reference>
<protein>
    <submittedName>
        <fullName evidence="1">Uncharacterized protein</fullName>
    </submittedName>
</protein>
<keyword evidence="2" id="KW-1185">Reference proteome</keyword>
<proteinExistence type="predicted"/>
<gene>
    <name evidence="1" type="ORF">SO802_030924</name>
</gene>
<name>A0AAW2BK95_9ROSI</name>
<evidence type="ECO:0000313" key="1">
    <source>
        <dbReference type="EMBL" id="KAK9985973.1"/>
    </source>
</evidence>
<dbReference type="EMBL" id="JAZDWU010000011">
    <property type="protein sequence ID" value="KAK9985973.1"/>
    <property type="molecule type" value="Genomic_DNA"/>
</dbReference>
<evidence type="ECO:0000313" key="2">
    <source>
        <dbReference type="Proteomes" id="UP001459277"/>
    </source>
</evidence>
<accession>A0AAW2BK95</accession>
<sequence>MDDTPPEVFLHYLSVSKFDILDSRLVAEWEAKFTIIEDVPDLPPNPITPVYAEDSSFERIEAFVSFKDHVLAVNSTKVVSVWEVPGQTTMSVKFSTMGLEGEDQMEVKDWLLEDIRKDRDNGAVIFGMVMVLWIEGYARSYWAQCSDLRIDFSKPKWVVTWPKDCYVSNWYHPLNSLYR</sequence>
<comment type="caution">
    <text evidence="1">The sequence shown here is derived from an EMBL/GenBank/DDBJ whole genome shotgun (WGS) entry which is preliminary data.</text>
</comment>